<gene>
    <name evidence="1" type="ORF">ACG04Q_11775</name>
</gene>
<evidence type="ECO:0000313" key="2">
    <source>
        <dbReference type="Proteomes" id="UP001606302"/>
    </source>
</evidence>
<proteinExistence type="predicted"/>
<name>A0ABW7GK78_9BURK</name>
<dbReference type="RefSeq" id="WP_394511112.1">
    <property type="nucleotide sequence ID" value="NZ_JBIGHX010000003.1"/>
</dbReference>
<dbReference type="EMBL" id="JBIGHX010000003">
    <property type="protein sequence ID" value="MFG6462249.1"/>
    <property type="molecule type" value="Genomic_DNA"/>
</dbReference>
<sequence length="122" mass="13563">MGIELAMKRPDGAVMNYHRIDTVRITRAIDPPHRAAGFMALAYINITSFSDREAAKRWDQRDDLVPTEVIQRVCPLASFEAVSIASLYEWLCAPLQLGEDGKPINETGFNDGVAVVEERGES</sequence>
<comment type="caution">
    <text evidence="1">The sequence shown here is derived from an EMBL/GenBank/DDBJ whole genome shotgun (WGS) entry which is preliminary data.</text>
</comment>
<protein>
    <submittedName>
        <fullName evidence="1">Uncharacterized protein</fullName>
    </submittedName>
</protein>
<reference evidence="1 2" key="1">
    <citation type="submission" date="2024-08" db="EMBL/GenBank/DDBJ databases">
        <authorList>
            <person name="Lu H."/>
        </authorList>
    </citation>
    <scope>NUCLEOTIDE SEQUENCE [LARGE SCALE GENOMIC DNA]</scope>
    <source>
        <strain evidence="1 2">DXS20W</strain>
    </source>
</reference>
<organism evidence="1 2">
    <name type="scientific">Pelomonas lactea</name>
    <dbReference type="NCBI Taxonomy" id="3299030"/>
    <lineage>
        <taxon>Bacteria</taxon>
        <taxon>Pseudomonadati</taxon>
        <taxon>Pseudomonadota</taxon>
        <taxon>Betaproteobacteria</taxon>
        <taxon>Burkholderiales</taxon>
        <taxon>Sphaerotilaceae</taxon>
        <taxon>Roseateles</taxon>
    </lineage>
</organism>
<accession>A0ABW7GK78</accession>
<keyword evidence="2" id="KW-1185">Reference proteome</keyword>
<evidence type="ECO:0000313" key="1">
    <source>
        <dbReference type="EMBL" id="MFG6462249.1"/>
    </source>
</evidence>
<dbReference type="Proteomes" id="UP001606302">
    <property type="component" value="Unassembled WGS sequence"/>
</dbReference>